<dbReference type="InterPro" id="IPR016444">
    <property type="entry name" value="Synaptobrevin/VAMP"/>
</dbReference>
<protein>
    <recommendedName>
        <fullName evidence="4">V-SNARE coiled-coil homology domain-containing protein</fullName>
    </recommendedName>
</protein>
<keyword evidence="6" id="KW-1185">Reference proteome</keyword>
<dbReference type="OMA" id="MLINSIN"/>
<organism evidence="5 6">
    <name type="scientific">Paramecium primaurelia</name>
    <dbReference type="NCBI Taxonomy" id="5886"/>
    <lineage>
        <taxon>Eukaryota</taxon>
        <taxon>Sar</taxon>
        <taxon>Alveolata</taxon>
        <taxon>Ciliophora</taxon>
        <taxon>Intramacronucleata</taxon>
        <taxon>Oligohymenophorea</taxon>
        <taxon>Peniculida</taxon>
        <taxon>Parameciidae</taxon>
        <taxon>Paramecium</taxon>
    </lineage>
</organism>
<feature type="domain" description="V-SNARE coiled-coil homology" evidence="4">
    <location>
        <begin position="129"/>
        <end position="189"/>
    </location>
</feature>
<keyword evidence="1 2" id="KW-0175">Coiled coil</keyword>
<comment type="caution">
    <text evidence="5">The sequence shown here is derived from an EMBL/GenBank/DDBJ whole genome shotgun (WGS) entry which is preliminary data.</text>
</comment>
<gene>
    <name evidence="5" type="ORF">PPRIM_AZ9-3.1.T0760224</name>
</gene>
<name>A0A8S1NBS5_PARPR</name>
<dbReference type="PANTHER" id="PTHR45701">
    <property type="entry name" value="SYNAPTOBREVIN FAMILY MEMBER"/>
    <property type="match status" value="1"/>
</dbReference>
<dbReference type="Proteomes" id="UP000688137">
    <property type="component" value="Unassembled WGS sequence"/>
</dbReference>
<dbReference type="Pfam" id="PF00957">
    <property type="entry name" value="Synaptobrevin"/>
    <property type="match status" value="1"/>
</dbReference>
<sequence>MAYALAKWQTSSTIGVISLVPNDNQVVFDLQNALQFLKNENISQFQKIKYITTQGGKWYYLPFNKEVVQLVLTANDYNQENVEMLINSINAKIFDHNPITPQNITIQQKQNIYNLLIYFDQAHGKEPKQIQQILQTLDNTKQTVQQNIEKLINNKEQLLNIEVQSLELDNSSQVFLNSAQELHRKQRMQKLKTRLIIGSIIIVGLAISLYVIFG</sequence>
<dbReference type="EMBL" id="CAJJDM010000079">
    <property type="protein sequence ID" value="CAD8086465.1"/>
    <property type="molecule type" value="Genomic_DNA"/>
</dbReference>
<reference evidence="5" key="1">
    <citation type="submission" date="2021-01" db="EMBL/GenBank/DDBJ databases">
        <authorList>
            <consortium name="Genoscope - CEA"/>
            <person name="William W."/>
        </authorList>
    </citation>
    <scope>NUCLEOTIDE SEQUENCE</scope>
</reference>
<keyword evidence="3" id="KW-1133">Transmembrane helix</keyword>
<dbReference type="AlphaFoldDB" id="A0A8S1NBS5"/>
<feature type="coiled-coil region" evidence="2">
    <location>
        <begin position="134"/>
        <end position="161"/>
    </location>
</feature>
<evidence type="ECO:0000313" key="5">
    <source>
        <dbReference type="EMBL" id="CAD8086465.1"/>
    </source>
</evidence>
<feature type="transmembrane region" description="Helical" evidence="3">
    <location>
        <begin position="195"/>
        <end position="213"/>
    </location>
</feature>
<evidence type="ECO:0000256" key="3">
    <source>
        <dbReference type="SAM" id="Phobius"/>
    </source>
</evidence>
<keyword evidence="3" id="KW-0472">Membrane</keyword>
<evidence type="ECO:0000259" key="4">
    <source>
        <dbReference type="PROSITE" id="PS50892"/>
    </source>
</evidence>
<accession>A0A8S1NBS5</accession>
<keyword evidence="3" id="KW-0812">Transmembrane</keyword>
<dbReference type="InterPro" id="IPR042855">
    <property type="entry name" value="V_SNARE_CC"/>
</dbReference>
<evidence type="ECO:0000313" key="6">
    <source>
        <dbReference type="Proteomes" id="UP000688137"/>
    </source>
</evidence>
<evidence type="ECO:0000256" key="2">
    <source>
        <dbReference type="SAM" id="Coils"/>
    </source>
</evidence>
<dbReference type="PROSITE" id="PS50892">
    <property type="entry name" value="V_SNARE"/>
    <property type="match status" value="1"/>
</dbReference>
<proteinExistence type="predicted"/>
<dbReference type="CDD" id="cd15843">
    <property type="entry name" value="R-SNARE"/>
    <property type="match status" value="1"/>
</dbReference>
<evidence type="ECO:0000256" key="1">
    <source>
        <dbReference type="PROSITE-ProRule" id="PRU00290"/>
    </source>
</evidence>